<proteinExistence type="predicted"/>
<dbReference type="Gene3D" id="3.40.50.300">
    <property type="entry name" value="P-loop containing nucleotide triphosphate hydrolases"/>
    <property type="match status" value="1"/>
</dbReference>
<dbReference type="SUPFAM" id="SSF52540">
    <property type="entry name" value="P-loop containing nucleoside triphosphate hydrolases"/>
    <property type="match status" value="1"/>
</dbReference>
<dbReference type="RefSeq" id="WP_022279880.1">
    <property type="nucleotide sequence ID" value="NZ_CP117692.1"/>
</dbReference>
<evidence type="ECO:0000313" key="2">
    <source>
        <dbReference type="Proteomes" id="UP001222683"/>
    </source>
</evidence>
<keyword evidence="1" id="KW-0808">Transferase</keyword>
<dbReference type="Proteomes" id="UP001222683">
    <property type="component" value="Chromosome"/>
</dbReference>
<dbReference type="GO" id="GO:0016301">
    <property type="term" value="F:kinase activity"/>
    <property type="evidence" value="ECO:0007669"/>
    <property type="project" value="UniProtKB-KW"/>
</dbReference>
<sequence length="206" mass="24230">MIIELYGCPGCGKTYLIQRITGQTNTVAMSDSNIKNMLINIAKKTSLLSPKSMRLNRKILSCVKNENDKPLYVNKVVEYFVRNIVLLSFGYRHIKKDMFMAEGLVHRVVSMAVNFGWNSDVVDRIMLVLSDEMKDVHPFYLEVDVETCFRSIKERNRHETQMDELDDKNLRSFLKEYEKLFSYVTDNYNFEKVTRDDYRPIEEVIK</sequence>
<accession>A0AAQ2XQZ3</accession>
<protein>
    <submittedName>
        <fullName evidence="1">Deoxynucleoside kinase</fullName>
    </submittedName>
</protein>
<name>A0AAQ2XQZ3_9LACO</name>
<reference evidence="1" key="1">
    <citation type="submission" date="2023-02" db="EMBL/GenBank/DDBJ databases">
        <title>Complete genome sequence of Lactobacillus ruminis CACC888 isolated from Pig feces.</title>
        <authorList>
            <person name="Park S."/>
            <person name="Park M.A."/>
            <person name="Kim D.-H."/>
            <person name="Kim Y."/>
        </authorList>
    </citation>
    <scope>NUCLEOTIDE SEQUENCE</scope>
    <source>
        <strain evidence="1">CACC888</strain>
    </source>
</reference>
<evidence type="ECO:0000313" key="1">
    <source>
        <dbReference type="EMBL" id="WDC82816.1"/>
    </source>
</evidence>
<keyword evidence="1" id="KW-0418">Kinase</keyword>
<dbReference type="EMBL" id="CP117692">
    <property type="protein sequence ID" value="WDC82816.1"/>
    <property type="molecule type" value="Genomic_DNA"/>
</dbReference>
<dbReference type="AlphaFoldDB" id="A0AAQ2XQZ3"/>
<gene>
    <name evidence="1" type="ORF">PSR59_04190</name>
</gene>
<organism evidence="1 2">
    <name type="scientific">Ligilactobacillus ruminis</name>
    <dbReference type="NCBI Taxonomy" id="1623"/>
    <lineage>
        <taxon>Bacteria</taxon>
        <taxon>Bacillati</taxon>
        <taxon>Bacillota</taxon>
        <taxon>Bacilli</taxon>
        <taxon>Lactobacillales</taxon>
        <taxon>Lactobacillaceae</taxon>
        <taxon>Ligilactobacillus</taxon>
    </lineage>
</organism>
<dbReference type="InterPro" id="IPR027417">
    <property type="entry name" value="P-loop_NTPase"/>
</dbReference>